<feature type="non-terminal residue" evidence="2">
    <location>
        <position position="1"/>
    </location>
</feature>
<keyword evidence="3" id="KW-1185">Reference proteome</keyword>
<feature type="domain" description="DUF6590" evidence="1">
    <location>
        <begin position="4"/>
        <end position="133"/>
    </location>
</feature>
<comment type="caution">
    <text evidence="2">The sequence shown here is derived from an EMBL/GenBank/DDBJ whole genome shotgun (WGS) entry which is preliminary data.</text>
</comment>
<dbReference type="InterPro" id="IPR046497">
    <property type="entry name" value="DUF6590"/>
</dbReference>
<dbReference type="EMBL" id="ML978185">
    <property type="protein sequence ID" value="KAF2030974.1"/>
    <property type="molecule type" value="Genomic_DNA"/>
</dbReference>
<evidence type="ECO:0000313" key="2">
    <source>
        <dbReference type="EMBL" id="KAF2030974.1"/>
    </source>
</evidence>
<dbReference type="Proteomes" id="UP000799777">
    <property type="component" value="Unassembled WGS sequence"/>
</dbReference>
<evidence type="ECO:0000259" key="1">
    <source>
        <dbReference type="Pfam" id="PF20233"/>
    </source>
</evidence>
<feature type="non-terminal residue" evidence="2">
    <location>
        <position position="151"/>
    </location>
</feature>
<organism evidence="2 3">
    <name type="scientific">Setomelanomma holmii</name>
    <dbReference type="NCBI Taxonomy" id="210430"/>
    <lineage>
        <taxon>Eukaryota</taxon>
        <taxon>Fungi</taxon>
        <taxon>Dikarya</taxon>
        <taxon>Ascomycota</taxon>
        <taxon>Pezizomycotina</taxon>
        <taxon>Dothideomycetes</taxon>
        <taxon>Pleosporomycetidae</taxon>
        <taxon>Pleosporales</taxon>
        <taxon>Pleosporineae</taxon>
        <taxon>Phaeosphaeriaceae</taxon>
        <taxon>Setomelanomma</taxon>
    </lineage>
</organism>
<dbReference type="AlphaFoldDB" id="A0A9P4LPL3"/>
<protein>
    <recommendedName>
        <fullName evidence="1">DUF6590 domain-containing protein</fullName>
    </recommendedName>
</protein>
<name>A0A9P4LPL3_9PLEO</name>
<dbReference type="OrthoDB" id="3559580at2759"/>
<gene>
    <name evidence="2" type="ORF">EK21DRAFT_25172</name>
</gene>
<evidence type="ECO:0000313" key="3">
    <source>
        <dbReference type="Proteomes" id="UP000799777"/>
    </source>
</evidence>
<dbReference type="PANTHER" id="PTHR35391:SF5">
    <property type="entry name" value="DUF6590 DOMAIN-CONTAINING PROTEIN"/>
    <property type="match status" value="1"/>
</dbReference>
<proteinExistence type="predicted"/>
<dbReference type="Pfam" id="PF20233">
    <property type="entry name" value="DUF6590"/>
    <property type="match status" value="1"/>
</dbReference>
<reference evidence="2" key="1">
    <citation type="journal article" date="2020" name="Stud. Mycol.">
        <title>101 Dothideomycetes genomes: a test case for predicting lifestyles and emergence of pathogens.</title>
        <authorList>
            <person name="Haridas S."/>
            <person name="Albert R."/>
            <person name="Binder M."/>
            <person name="Bloem J."/>
            <person name="Labutti K."/>
            <person name="Salamov A."/>
            <person name="Andreopoulos B."/>
            <person name="Baker S."/>
            <person name="Barry K."/>
            <person name="Bills G."/>
            <person name="Bluhm B."/>
            <person name="Cannon C."/>
            <person name="Castanera R."/>
            <person name="Culley D."/>
            <person name="Daum C."/>
            <person name="Ezra D."/>
            <person name="Gonzalez J."/>
            <person name="Henrissat B."/>
            <person name="Kuo A."/>
            <person name="Liang C."/>
            <person name="Lipzen A."/>
            <person name="Lutzoni F."/>
            <person name="Magnuson J."/>
            <person name="Mondo S."/>
            <person name="Nolan M."/>
            <person name="Ohm R."/>
            <person name="Pangilinan J."/>
            <person name="Park H.-J."/>
            <person name="Ramirez L."/>
            <person name="Alfaro M."/>
            <person name="Sun H."/>
            <person name="Tritt A."/>
            <person name="Yoshinaga Y."/>
            <person name="Zwiers L.-H."/>
            <person name="Turgeon B."/>
            <person name="Goodwin S."/>
            <person name="Spatafora J."/>
            <person name="Crous P."/>
            <person name="Grigoriev I."/>
        </authorList>
    </citation>
    <scope>NUCLEOTIDE SEQUENCE</scope>
    <source>
        <strain evidence="2">CBS 110217</strain>
    </source>
</reference>
<dbReference type="PANTHER" id="PTHR35391">
    <property type="entry name" value="C2H2-TYPE DOMAIN-CONTAINING PROTEIN-RELATED"/>
    <property type="match status" value="1"/>
</dbReference>
<accession>A0A9P4LPL3</accession>
<sequence>ANYATTNPAMIQGRWGQVIHSQIRRFVVVRVKANQHFVEACSITTYGGRGCLKPGCYPSEHTAVYLKGCTPQYLEGERERGMDKDPVAIEATDINETMDPISRLRLGKVYSIECNVKVRDIGKVVPEDMGKLLHYHRQEMNNGFEPDDDHE</sequence>